<dbReference type="SUPFAM" id="SSF111369">
    <property type="entry name" value="HlyD-like secretion proteins"/>
    <property type="match status" value="1"/>
</dbReference>
<organism evidence="3 4">
    <name type="scientific">Paraburkholderia ultramafica</name>
    <dbReference type="NCBI Taxonomy" id="1544867"/>
    <lineage>
        <taxon>Bacteria</taxon>
        <taxon>Pseudomonadati</taxon>
        <taxon>Pseudomonadota</taxon>
        <taxon>Betaproteobacteria</taxon>
        <taxon>Burkholderiales</taxon>
        <taxon>Burkholderiaceae</taxon>
        <taxon>Paraburkholderia</taxon>
    </lineage>
</organism>
<accession>A0A6S7BIY1</accession>
<reference evidence="3 4" key="1">
    <citation type="submission" date="2020-04" db="EMBL/GenBank/DDBJ databases">
        <authorList>
            <person name="De Canck E."/>
        </authorList>
    </citation>
    <scope>NUCLEOTIDE SEQUENCE [LARGE SCALE GENOMIC DNA]</scope>
    <source>
        <strain evidence="3 4">LMG 28614</strain>
    </source>
</reference>
<dbReference type="GO" id="GO:1990281">
    <property type="term" value="C:efflux pump complex"/>
    <property type="evidence" value="ECO:0007669"/>
    <property type="project" value="TreeGrafter"/>
</dbReference>
<dbReference type="EMBL" id="CADIKK010000016">
    <property type="protein sequence ID" value="CAB3792795.1"/>
    <property type="molecule type" value="Genomic_DNA"/>
</dbReference>
<evidence type="ECO:0000313" key="4">
    <source>
        <dbReference type="Proteomes" id="UP000494365"/>
    </source>
</evidence>
<evidence type="ECO:0000313" key="3">
    <source>
        <dbReference type="EMBL" id="CAB3792795.1"/>
    </source>
</evidence>
<dbReference type="GO" id="GO:0015562">
    <property type="term" value="F:efflux transmembrane transporter activity"/>
    <property type="evidence" value="ECO:0007669"/>
    <property type="project" value="TreeGrafter"/>
</dbReference>
<evidence type="ECO:0000259" key="2">
    <source>
        <dbReference type="Pfam" id="PF25917"/>
    </source>
</evidence>
<dbReference type="InterPro" id="IPR058625">
    <property type="entry name" value="MdtA-like_BSH"/>
</dbReference>
<dbReference type="AlphaFoldDB" id="A0A6S7BIY1"/>
<dbReference type="Gene3D" id="2.40.420.20">
    <property type="match status" value="1"/>
</dbReference>
<dbReference type="InterPro" id="IPR006143">
    <property type="entry name" value="RND_pump_MFP"/>
</dbReference>
<feature type="domain" description="Multidrug resistance protein MdtA-like barrel-sandwich hybrid" evidence="2">
    <location>
        <begin position="85"/>
        <end position="202"/>
    </location>
</feature>
<dbReference type="PANTHER" id="PTHR30469:SF20">
    <property type="entry name" value="EFFLUX RND TRANSPORTER PERIPLASMIC ADAPTOR SUBUNIT"/>
    <property type="match status" value="1"/>
</dbReference>
<dbReference type="Gene3D" id="2.40.30.170">
    <property type="match status" value="1"/>
</dbReference>
<keyword evidence="4" id="KW-1185">Reference proteome</keyword>
<dbReference type="Gene3D" id="1.10.287.470">
    <property type="entry name" value="Helix hairpin bin"/>
    <property type="match status" value="1"/>
</dbReference>
<sequence length="378" mass="41212">MTAHESRPATRSCVLHGVRRPACRSRIVVVLALGLLSACGRQQEAPTETGPRMVQLVPVTQEGANELREFTGRVEQTSISPLAFEVSGRVVQIAVLDGARVRKGQLIARVDPEPFELQVRRAEAQYNQLADDLKRKAVLHNESILSGGAFDQLKAAVEVARVQRDLARRDLRNTRLIAPFDGRIARRTIETEQTVQVGAPVFNLQNAERIEIGVELPQTIAESLPLNNSLRAEAWTPDRPDNVFSLVYREHAIQSTPTSSSYRLLFSVQPTQPAQPTQLTLLPGMAVRVRIGVNQAQAANLALSVPVAALSVTSDGKHRLWRYDAGSSKVHAVPVDVREIRNDTAIVAGDLHAGDKVVGGGSQFVAEGQAVRPLDVTQ</sequence>
<comment type="similarity">
    <text evidence="1">Belongs to the membrane fusion protein (MFP) (TC 8.A.1) family.</text>
</comment>
<dbReference type="Pfam" id="PF25917">
    <property type="entry name" value="BSH_RND"/>
    <property type="match status" value="1"/>
</dbReference>
<dbReference type="NCBIfam" id="TIGR01730">
    <property type="entry name" value="RND_mfp"/>
    <property type="match status" value="1"/>
</dbReference>
<dbReference type="Gene3D" id="2.40.50.100">
    <property type="match status" value="1"/>
</dbReference>
<proteinExistence type="inferred from homology"/>
<dbReference type="Proteomes" id="UP000494365">
    <property type="component" value="Unassembled WGS sequence"/>
</dbReference>
<name>A0A6S7BIY1_9BURK</name>
<dbReference type="PANTHER" id="PTHR30469">
    <property type="entry name" value="MULTIDRUG RESISTANCE PROTEIN MDTA"/>
    <property type="match status" value="1"/>
</dbReference>
<protein>
    <submittedName>
        <fullName evidence="3">Toluene efflux pump periplasmic linker protein TtgG</fullName>
    </submittedName>
</protein>
<evidence type="ECO:0000256" key="1">
    <source>
        <dbReference type="ARBA" id="ARBA00009477"/>
    </source>
</evidence>
<gene>
    <name evidence="3" type="primary">ttgG</name>
    <name evidence="3" type="ORF">LMG28614_03578</name>
</gene>